<dbReference type="AlphaFoldDB" id="A0A4Z0R723"/>
<comment type="cofactor">
    <cofactor evidence="1">
        <name>pyridoxal 5'-phosphate</name>
        <dbReference type="ChEBI" id="CHEBI:597326"/>
    </cofactor>
</comment>
<dbReference type="CDD" id="cd00609">
    <property type="entry name" value="AAT_like"/>
    <property type="match status" value="1"/>
</dbReference>
<keyword evidence="5 12" id="KW-0032">Aminotransferase</keyword>
<dbReference type="PANTHER" id="PTHR46577:SF2">
    <property type="entry name" value="TRANSCRIPTIONAL REGULATORY PROTEIN"/>
    <property type="match status" value="1"/>
</dbReference>
<keyword evidence="10" id="KW-0804">Transcription</keyword>
<dbReference type="PRINTS" id="PR00035">
    <property type="entry name" value="HTHGNTR"/>
</dbReference>
<reference evidence="12 13" key="1">
    <citation type="submission" date="2019-03" db="EMBL/GenBank/DDBJ databases">
        <title>Draft Genome Sequence of Desulfosporosinus fructosivorans Strain 63.6F, Isolated from Marine Sediment in the Baltic Sea.</title>
        <authorList>
            <person name="Hausmann B."/>
            <person name="Vandieken V."/>
            <person name="Pjevac P."/>
            <person name="Schreck K."/>
            <person name="Herbold C.W."/>
            <person name="Loy A."/>
        </authorList>
    </citation>
    <scope>NUCLEOTIDE SEQUENCE [LARGE SCALE GENOMIC DNA]</scope>
    <source>
        <strain evidence="12 13">63.6F</strain>
    </source>
</reference>
<evidence type="ECO:0000256" key="8">
    <source>
        <dbReference type="ARBA" id="ARBA00023015"/>
    </source>
</evidence>
<accession>A0A4Z0R723</accession>
<dbReference type="Gene3D" id="1.10.10.10">
    <property type="entry name" value="Winged helix-like DNA-binding domain superfamily/Winged helix DNA-binding domain"/>
    <property type="match status" value="1"/>
</dbReference>
<keyword evidence="13" id="KW-1185">Reference proteome</keyword>
<keyword evidence="7" id="KW-0663">Pyridoxal phosphate</keyword>
<dbReference type="InterPro" id="IPR036390">
    <property type="entry name" value="WH_DNA-bd_sf"/>
</dbReference>
<dbReference type="PANTHER" id="PTHR46577">
    <property type="entry name" value="HTH-TYPE TRANSCRIPTIONAL REGULATORY PROTEIN GABR"/>
    <property type="match status" value="1"/>
</dbReference>
<dbReference type="InterPro" id="IPR015422">
    <property type="entry name" value="PyrdxlP-dep_Trfase_small"/>
</dbReference>
<sequence>MELHLDRSLKTPLYLQIRNQIRQLILANELSPGFRLPPERKFASTLGVNRTTIVNAYHELEADGLIQSHVGKGTIVSSSLSSTDRFFDHLSGIEDNYGLLPTPVQPMSWQNFYSRQSERMYNPVLASILTEIGEEDQISFALGSPAGEYFPLEEFSQIGQQVISSGNWQAFEYGPTMGHYPLREYIATWLAQRGIHTQAERVMILSGSQQGLDLLAKVFLEPGDYIVMEEPSFLGAIGVFKAAGARILTVPMDQEGLRTDLLEQILARHRPKFIYTLPTFQNPSGHKMSLSRRQELLRLAYQYHIPIVEDDPYSELYYEGKLSPSLKSLDEHEHVIYLGTFSKILFPGLRLGWCVAPPSVLEHLTLAKQHVDLHTSTTTQWMMTEFCQQGLLDQHLIKVRNHYRIQRDTMVSALTKLAPSGLTWSVPEGGYYLWCELPPGMKAATLLTKAAEKKITFVPGNAFFINPGGTDRIRLCFSRHPEATILEGIRRLCEAITEILIQPRPKDKTNRPLFNNPLV</sequence>
<dbReference type="InterPro" id="IPR051446">
    <property type="entry name" value="HTH_trans_reg/aminotransferase"/>
</dbReference>
<evidence type="ECO:0000313" key="12">
    <source>
        <dbReference type="EMBL" id="TGE38588.1"/>
    </source>
</evidence>
<evidence type="ECO:0000256" key="3">
    <source>
        <dbReference type="ARBA" id="ARBA00007441"/>
    </source>
</evidence>
<dbReference type="InterPro" id="IPR015421">
    <property type="entry name" value="PyrdxlP-dep_Trfase_major"/>
</dbReference>
<dbReference type="GO" id="GO:0008483">
    <property type="term" value="F:transaminase activity"/>
    <property type="evidence" value="ECO:0007669"/>
    <property type="project" value="UniProtKB-KW"/>
</dbReference>
<proteinExistence type="inferred from homology"/>
<dbReference type="InterPro" id="IPR015424">
    <property type="entry name" value="PyrdxlP-dep_Trfase"/>
</dbReference>
<gene>
    <name evidence="12" type="ORF">E4K67_11745</name>
</gene>
<evidence type="ECO:0000313" key="13">
    <source>
        <dbReference type="Proteomes" id="UP000298460"/>
    </source>
</evidence>
<keyword evidence="8" id="KW-0805">Transcription regulation</keyword>
<comment type="similarity">
    <text evidence="2">In the C-terminal section; belongs to the class-I pyridoxal-phosphate-dependent aminotransferase family.</text>
</comment>
<evidence type="ECO:0000256" key="4">
    <source>
        <dbReference type="ARBA" id="ARBA00011738"/>
    </source>
</evidence>
<evidence type="ECO:0000256" key="10">
    <source>
        <dbReference type="ARBA" id="ARBA00023163"/>
    </source>
</evidence>
<dbReference type="CDD" id="cd07377">
    <property type="entry name" value="WHTH_GntR"/>
    <property type="match status" value="1"/>
</dbReference>
<dbReference type="SUPFAM" id="SSF53383">
    <property type="entry name" value="PLP-dependent transferases"/>
    <property type="match status" value="1"/>
</dbReference>
<dbReference type="SMART" id="SM00345">
    <property type="entry name" value="HTH_GNTR"/>
    <property type="match status" value="1"/>
</dbReference>
<keyword evidence="6 12" id="KW-0808">Transferase</keyword>
<dbReference type="OrthoDB" id="9808770at2"/>
<dbReference type="Pfam" id="PF00155">
    <property type="entry name" value="Aminotran_1_2"/>
    <property type="match status" value="1"/>
</dbReference>
<evidence type="ECO:0000256" key="2">
    <source>
        <dbReference type="ARBA" id="ARBA00005384"/>
    </source>
</evidence>
<feature type="domain" description="HTH gntR-type" evidence="11">
    <location>
        <begin position="11"/>
        <end position="79"/>
    </location>
</feature>
<comment type="caution">
    <text evidence="12">The sequence shown here is derived from an EMBL/GenBank/DDBJ whole genome shotgun (WGS) entry which is preliminary data.</text>
</comment>
<dbReference type="InterPro" id="IPR000524">
    <property type="entry name" value="Tscrpt_reg_HTH_GntR"/>
</dbReference>
<comment type="subunit">
    <text evidence="4">Homodimer.</text>
</comment>
<dbReference type="PROSITE" id="PS50949">
    <property type="entry name" value="HTH_GNTR"/>
    <property type="match status" value="1"/>
</dbReference>
<evidence type="ECO:0000256" key="5">
    <source>
        <dbReference type="ARBA" id="ARBA00022576"/>
    </source>
</evidence>
<evidence type="ECO:0000256" key="6">
    <source>
        <dbReference type="ARBA" id="ARBA00022679"/>
    </source>
</evidence>
<name>A0A4Z0R723_9FIRM</name>
<dbReference type="InterPro" id="IPR036388">
    <property type="entry name" value="WH-like_DNA-bd_sf"/>
</dbReference>
<dbReference type="GO" id="GO:0003700">
    <property type="term" value="F:DNA-binding transcription factor activity"/>
    <property type="evidence" value="ECO:0007669"/>
    <property type="project" value="InterPro"/>
</dbReference>
<dbReference type="RefSeq" id="WP_135546785.1">
    <property type="nucleotide sequence ID" value="NZ_SPQQ01000003.1"/>
</dbReference>
<protein>
    <submittedName>
        <fullName evidence="12">PLP-dependent aminotransferase family protein</fullName>
    </submittedName>
</protein>
<dbReference type="Gene3D" id="3.90.1150.10">
    <property type="entry name" value="Aspartate Aminotransferase, domain 1"/>
    <property type="match status" value="1"/>
</dbReference>
<comment type="similarity">
    <text evidence="3">Belongs to the class-I pyridoxal-phosphate-dependent aminotransferase family.</text>
</comment>
<keyword evidence="9" id="KW-0238">DNA-binding</keyword>
<evidence type="ECO:0000256" key="1">
    <source>
        <dbReference type="ARBA" id="ARBA00001933"/>
    </source>
</evidence>
<evidence type="ECO:0000259" key="11">
    <source>
        <dbReference type="PROSITE" id="PS50949"/>
    </source>
</evidence>
<evidence type="ECO:0000256" key="9">
    <source>
        <dbReference type="ARBA" id="ARBA00023125"/>
    </source>
</evidence>
<dbReference type="EMBL" id="SPQQ01000003">
    <property type="protein sequence ID" value="TGE38588.1"/>
    <property type="molecule type" value="Genomic_DNA"/>
</dbReference>
<dbReference type="Gene3D" id="3.40.640.10">
    <property type="entry name" value="Type I PLP-dependent aspartate aminotransferase-like (Major domain)"/>
    <property type="match status" value="1"/>
</dbReference>
<dbReference type="InterPro" id="IPR004839">
    <property type="entry name" value="Aminotransferase_I/II_large"/>
</dbReference>
<dbReference type="FunFam" id="3.40.640.10:FF:000053">
    <property type="entry name" value="Aminotransferase, class I"/>
    <property type="match status" value="1"/>
</dbReference>
<evidence type="ECO:0000256" key="7">
    <source>
        <dbReference type="ARBA" id="ARBA00022898"/>
    </source>
</evidence>
<organism evidence="12 13">
    <name type="scientific">Desulfosporosinus fructosivorans</name>
    <dbReference type="NCBI Taxonomy" id="2018669"/>
    <lineage>
        <taxon>Bacteria</taxon>
        <taxon>Bacillati</taxon>
        <taxon>Bacillota</taxon>
        <taxon>Clostridia</taxon>
        <taxon>Eubacteriales</taxon>
        <taxon>Desulfitobacteriaceae</taxon>
        <taxon>Desulfosporosinus</taxon>
    </lineage>
</organism>
<dbReference type="GO" id="GO:0003677">
    <property type="term" value="F:DNA binding"/>
    <property type="evidence" value="ECO:0007669"/>
    <property type="project" value="UniProtKB-KW"/>
</dbReference>
<dbReference type="Pfam" id="PF00392">
    <property type="entry name" value="GntR"/>
    <property type="match status" value="1"/>
</dbReference>
<dbReference type="SUPFAM" id="SSF46785">
    <property type="entry name" value="Winged helix' DNA-binding domain"/>
    <property type="match status" value="1"/>
</dbReference>
<dbReference type="Proteomes" id="UP000298460">
    <property type="component" value="Unassembled WGS sequence"/>
</dbReference>
<dbReference type="GO" id="GO:0030170">
    <property type="term" value="F:pyridoxal phosphate binding"/>
    <property type="evidence" value="ECO:0007669"/>
    <property type="project" value="InterPro"/>
</dbReference>